<sequence>LQTGEERKRIAIYGAGDAGQQIAAVLYRSGNHLPVFFIDDNTSLQDPMVGGLKVLSLEKALQRFEKYKPDEILLALPSVGRVR</sequence>
<comment type="caution">
    <text evidence="2">The sequence shown here is derived from an EMBL/GenBank/DDBJ whole genome shotgun (WGS) entry which is preliminary data.</text>
</comment>
<evidence type="ECO:0000259" key="1">
    <source>
        <dbReference type="Pfam" id="PF17836"/>
    </source>
</evidence>
<dbReference type="EMBL" id="VMAF01001316">
    <property type="protein sequence ID" value="MDR8434341.1"/>
    <property type="molecule type" value="Genomic_DNA"/>
</dbReference>
<name>A0ABD5DYA0_ACIBA</name>
<feature type="domain" description="PglD N-terminal" evidence="1">
    <location>
        <begin position="9"/>
        <end position="64"/>
    </location>
</feature>
<accession>A0ABD5DYA0</accession>
<protein>
    <submittedName>
        <fullName evidence="2">Polysaccharide biosynthesis protein</fullName>
    </submittedName>
</protein>
<feature type="non-terminal residue" evidence="2">
    <location>
        <position position="1"/>
    </location>
</feature>
<feature type="non-terminal residue" evidence="2">
    <location>
        <position position="83"/>
    </location>
</feature>
<dbReference type="SUPFAM" id="SSF51735">
    <property type="entry name" value="NAD(P)-binding Rossmann-fold domains"/>
    <property type="match status" value="1"/>
</dbReference>
<organism evidence="2">
    <name type="scientific">Acinetobacter baumannii</name>
    <dbReference type="NCBI Taxonomy" id="470"/>
    <lineage>
        <taxon>Bacteria</taxon>
        <taxon>Pseudomonadati</taxon>
        <taxon>Pseudomonadota</taxon>
        <taxon>Gammaproteobacteria</taxon>
        <taxon>Moraxellales</taxon>
        <taxon>Moraxellaceae</taxon>
        <taxon>Acinetobacter</taxon>
        <taxon>Acinetobacter calcoaceticus/baumannii complex</taxon>
    </lineage>
</organism>
<evidence type="ECO:0000313" key="2">
    <source>
        <dbReference type="EMBL" id="MDR8434341.1"/>
    </source>
</evidence>
<dbReference type="InterPro" id="IPR041561">
    <property type="entry name" value="PglD_N"/>
</dbReference>
<reference evidence="2" key="1">
    <citation type="submission" date="2019-07" db="EMBL/GenBank/DDBJ databases">
        <title>Biological characteristics of mucoid Acinetobacter baumannii from a general hospital in China.</title>
        <authorList>
            <person name="Hua X."/>
            <person name="Yu Y."/>
        </authorList>
    </citation>
    <scope>NUCLEOTIDE SEQUENCE</scope>
    <source>
        <strain evidence="2">N8</strain>
    </source>
</reference>
<dbReference type="AlphaFoldDB" id="A0ABD5DYA0"/>
<dbReference type="Pfam" id="PF17836">
    <property type="entry name" value="PglD_N"/>
    <property type="match status" value="1"/>
</dbReference>
<dbReference type="Gene3D" id="3.40.50.720">
    <property type="entry name" value="NAD(P)-binding Rossmann-like Domain"/>
    <property type="match status" value="1"/>
</dbReference>
<dbReference type="InterPro" id="IPR036291">
    <property type="entry name" value="NAD(P)-bd_dom_sf"/>
</dbReference>
<gene>
    <name evidence="2" type="ORF">FPK63_25245</name>
</gene>
<proteinExistence type="predicted"/>